<organism evidence="2 3">
    <name type="scientific">Elasticomyces elasticus</name>
    <dbReference type="NCBI Taxonomy" id="574655"/>
    <lineage>
        <taxon>Eukaryota</taxon>
        <taxon>Fungi</taxon>
        <taxon>Dikarya</taxon>
        <taxon>Ascomycota</taxon>
        <taxon>Pezizomycotina</taxon>
        <taxon>Dothideomycetes</taxon>
        <taxon>Dothideomycetidae</taxon>
        <taxon>Mycosphaerellales</taxon>
        <taxon>Teratosphaeriaceae</taxon>
        <taxon>Elasticomyces</taxon>
    </lineage>
</organism>
<dbReference type="Proteomes" id="UP001310594">
    <property type="component" value="Unassembled WGS sequence"/>
</dbReference>
<evidence type="ECO:0000313" key="2">
    <source>
        <dbReference type="EMBL" id="KAK5703977.1"/>
    </source>
</evidence>
<accession>A0AAN8A4K9</accession>
<comment type="caution">
    <text evidence="2">The sequence shown here is derived from an EMBL/GenBank/DDBJ whole genome shotgun (WGS) entry which is preliminary data.</text>
</comment>
<proteinExistence type="predicted"/>
<evidence type="ECO:0000313" key="3">
    <source>
        <dbReference type="Proteomes" id="UP001310594"/>
    </source>
</evidence>
<dbReference type="InterPro" id="IPR012677">
    <property type="entry name" value="Nucleotide-bd_a/b_plait_sf"/>
</dbReference>
<gene>
    <name evidence="2" type="ORF">LTR97_002990</name>
</gene>
<feature type="compositionally biased region" description="Basic residues" evidence="1">
    <location>
        <begin position="1"/>
        <end position="10"/>
    </location>
</feature>
<sequence length="434" mass="47914">MDRFRPHHSRGPQIHAVPDREKALDAAGNKLPWAYDSTGSHAQGENERGQQRSREPAEKGAFGKSRNKRRNTSRSRSKTAEPKGEEDEQKRQQALAEERVFGTMRKVVRDEGRREVLGEMDGNAVNQQTPSTKAMGKMMEELDATEVLLYGFGEDLQWSAIDFYERVSGGGAILEDYDRTPNSQFQSFDPTHSLARATLNRTLSKIALRKKNTWAGGEHWIKVTFSTREAAELACARSPHIVKGHLVYAEPWQGRGPARDEPVYASQAGVQVVSDKLPSTFSTNTLNVDGSPEASQTASSRTAAGDEDVMMEERPPMFGQRGSQYGGAGGSFPTSSGFDARRGSQQPQQRSTTGTLTRLPGAQRAKLLPAEMALMPKPPKASWTAWFGGGELIGSTVPRREDGAFDHAKASLYWRVWWWVDGLLGTDFCGLRGD</sequence>
<evidence type="ECO:0008006" key="4">
    <source>
        <dbReference type="Google" id="ProtNLM"/>
    </source>
</evidence>
<protein>
    <recommendedName>
        <fullName evidence="4">RRM domain-containing protein</fullName>
    </recommendedName>
</protein>
<reference evidence="2" key="1">
    <citation type="submission" date="2023-08" db="EMBL/GenBank/DDBJ databases">
        <title>Black Yeasts Isolated from many extreme environments.</title>
        <authorList>
            <person name="Coleine C."/>
            <person name="Stajich J.E."/>
            <person name="Selbmann L."/>
        </authorList>
    </citation>
    <scope>NUCLEOTIDE SEQUENCE</scope>
    <source>
        <strain evidence="2">CCFEE 5810</strain>
    </source>
</reference>
<feature type="region of interest" description="Disordered" evidence="1">
    <location>
        <begin position="1"/>
        <end position="99"/>
    </location>
</feature>
<dbReference type="AlphaFoldDB" id="A0AAN8A4K9"/>
<feature type="compositionally biased region" description="Polar residues" evidence="1">
    <location>
        <begin position="332"/>
        <end position="356"/>
    </location>
</feature>
<feature type="compositionally biased region" description="Basic and acidic residues" evidence="1">
    <location>
        <begin position="44"/>
        <end position="58"/>
    </location>
</feature>
<feature type="compositionally biased region" description="Basic residues" evidence="1">
    <location>
        <begin position="65"/>
        <end position="77"/>
    </location>
</feature>
<dbReference type="Gene3D" id="3.30.70.330">
    <property type="match status" value="1"/>
</dbReference>
<feature type="compositionally biased region" description="Basic and acidic residues" evidence="1">
    <location>
        <begin position="78"/>
        <end position="99"/>
    </location>
</feature>
<evidence type="ECO:0000256" key="1">
    <source>
        <dbReference type="SAM" id="MobiDB-lite"/>
    </source>
</evidence>
<dbReference type="EMBL" id="JAVRQU010000004">
    <property type="protein sequence ID" value="KAK5703977.1"/>
    <property type="molecule type" value="Genomic_DNA"/>
</dbReference>
<feature type="compositionally biased region" description="Polar residues" evidence="1">
    <location>
        <begin position="283"/>
        <end position="302"/>
    </location>
</feature>
<feature type="region of interest" description="Disordered" evidence="1">
    <location>
        <begin position="283"/>
        <end position="356"/>
    </location>
</feature>
<name>A0AAN8A4K9_9PEZI</name>